<reference evidence="3" key="3">
    <citation type="submission" date="2025-09" db="UniProtKB">
        <authorList>
            <consortium name="Ensembl"/>
        </authorList>
    </citation>
    <scope>IDENTIFICATION</scope>
</reference>
<dbReference type="Pfam" id="PF06312">
    <property type="entry name" value="Neurexophilin"/>
    <property type="match status" value="1"/>
</dbReference>
<gene>
    <name evidence="3" type="primary">LOC114464805</name>
</gene>
<dbReference type="AlphaFoldDB" id="A0A8C5DKC6"/>
<feature type="transmembrane region" description="Helical" evidence="1">
    <location>
        <begin position="21"/>
        <end position="38"/>
    </location>
</feature>
<dbReference type="PANTHER" id="PTHR16165">
    <property type="entry name" value="NXPE FAMILY MEMBER"/>
    <property type="match status" value="1"/>
</dbReference>
<organism evidence="3 4">
    <name type="scientific">Gouania willdenowi</name>
    <name type="common">Blunt-snouted clingfish</name>
    <name type="synonym">Lepadogaster willdenowi</name>
    <dbReference type="NCBI Taxonomy" id="441366"/>
    <lineage>
        <taxon>Eukaryota</taxon>
        <taxon>Metazoa</taxon>
        <taxon>Chordata</taxon>
        <taxon>Craniata</taxon>
        <taxon>Vertebrata</taxon>
        <taxon>Euteleostomi</taxon>
        <taxon>Actinopterygii</taxon>
        <taxon>Neopterygii</taxon>
        <taxon>Teleostei</taxon>
        <taxon>Neoteleostei</taxon>
        <taxon>Acanthomorphata</taxon>
        <taxon>Ovalentaria</taxon>
        <taxon>Blenniimorphae</taxon>
        <taxon>Blenniiformes</taxon>
        <taxon>Gobiesocoidei</taxon>
        <taxon>Gobiesocidae</taxon>
        <taxon>Gobiesocinae</taxon>
        <taxon>Gouania</taxon>
    </lineage>
</organism>
<reference evidence="3" key="2">
    <citation type="submission" date="2025-08" db="UniProtKB">
        <authorList>
            <consortium name="Ensembl"/>
        </authorList>
    </citation>
    <scope>IDENTIFICATION</scope>
</reference>
<dbReference type="Pfam" id="PF24536">
    <property type="entry name" value="NXPE4_C"/>
    <property type="match status" value="1"/>
</dbReference>
<dbReference type="PANTHER" id="PTHR16165:SF9">
    <property type="entry name" value="NXPE FAMILY MEMBER 3"/>
    <property type="match status" value="1"/>
</dbReference>
<protein>
    <submittedName>
        <fullName evidence="3">NXPE family member 3-like</fullName>
    </submittedName>
</protein>
<dbReference type="InterPro" id="IPR026845">
    <property type="entry name" value="NXPH/NXPE"/>
</dbReference>
<evidence type="ECO:0000259" key="2">
    <source>
        <dbReference type="Pfam" id="PF24536"/>
    </source>
</evidence>
<dbReference type="InterPro" id="IPR057106">
    <property type="entry name" value="NXPE4_C"/>
</dbReference>
<name>A0A8C5DKC6_GOUWI</name>
<keyword evidence="4" id="KW-1185">Reference proteome</keyword>
<sequence length="565" mass="64073">MNNQSRSTPKVNSLFLPRRGFLLLLLTVCVMLYILSWMNNLQFQKTANPAFIPQEHQSFCAFRPISSKESLEEEKILKSITWPKTPSITSNYTFENSSNPLCSNFTILPKVGEGGQWYIGDQLEVSIIIKDYYCYPKTSGGDVLLASLKNRDLQAGVSGQVVDHLNGSYTAVFPLVWEGQAEVEVTLVHPSEAVTVLQRLNSEEPDRINYRSIFRSGSVSEKIECNVCLRPSKGPVCDFTDVRTGEPWFCLKPKNTKLNCTHRINHDLGVFELNLQKEEKRLFQEKINMKTPILAVGSSSITVYQRKTGPVMLRSNNVKTAASGFYYKGVWKSLGITEVQQFDTAAIIQCLKGKVVHMYGDSTIRQFFDYLNKALPNTKIINRQNLARCGPFKAEDRKNNILVTYRCHGPPIRFLNVPIQDLCYIANELDSVSGGASTVVLIGVWIHFTSFPLKIYIRRLMSIRSAVRRLLARAPDTIVVIKTGTPQELRTLFDALTMSEWFSLKHDKVLRALFKGMNVHLVDAWEMVLAHQLPHKIHPEPPIIKNMINVLLSYTCPKMHSENNL</sequence>
<dbReference type="Proteomes" id="UP000694680">
    <property type="component" value="Chromosome 6"/>
</dbReference>
<dbReference type="Ensembl" id="ENSGWIT00000009123.1">
    <property type="protein sequence ID" value="ENSGWIP00000008166.1"/>
    <property type="gene ID" value="ENSGWIG00000004805.1"/>
</dbReference>
<proteinExistence type="predicted"/>
<evidence type="ECO:0000313" key="3">
    <source>
        <dbReference type="Ensembl" id="ENSGWIP00000008166.1"/>
    </source>
</evidence>
<keyword evidence="1" id="KW-1133">Transmembrane helix</keyword>
<feature type="domain" description="NXPE C-terminal" evidence="2">
    <location>
        <begin position="331"/>
        <end position="556"/>
    </location>
</feature>
<keyword evidence="1" id="KW-0812">Transmembrane</keyword>
<accession>A0A8C5DKC6</accession>
<reference evidence="3" key="1">
    <citation type="submission" date="2020-06" db="EMBL/GenBank/DDBJ databases">
        <authorList>
            <consortium name="Wellcome Sanger Institute Data Sharing"/>
        </authorList>
    </citation>
    <scope>NUCLEOTIDE SEQUENCE [LARGE SCALE GENOMIC DNA]</scope>
</reference>
<keyword evidence="1" id="KW-0472">Membrane</keyword>
<evidence type="ECO:0000313" key="4">
    <source>
        <dbReference type="Proteomes" id="UP000694680"/>
    </source>
</evidence>
<evidence type="ECO:0000256" key="1">
    <source>
        <dbReference type="SAM" id="Phobius"/>
    </source>
</evidence>